<name>A0AAD3P9T0_NEPGR</name>
<evidence type="ECO:0000313" key="1">
    <source>
        <dbReference type="EMBL" id="GMH00729.1"/>
    </source>
</evidence>
<evidence type="ECO:0000313" key="2">
    <source>
        <dbReference type="Proteomes" id="UP001279734"/>
    </source>
</evidence>
<dbReference type="InterPro" id="IPR007528">
    <property type="entry name" value="RINT1_Tip20"/>
</dbReference>
<organism evidence="1 2">
    <name type="scientific">Nepenthes gracilis</name>
    <name type="common">Slender pitcher plant</name>
    <dbReference type="NCBI Taxonomy" id="150966"/>
    <lineage>
        <taxon>Eukaryota</taxon>
        <taxon>Viridiplantae</taxon>
        <taxon>Streptophyta</taxon>
        <taxon>Embryophyta</taxon>
        <taxon>Tracheophyta</taxon>
        <taxon>Spermatophyta</taxon>
        <taxon>Magnoliopsida</taxon>
        <taxon>eudicotyledons</taxon>
        <taxon>Gunneridae</taxon>
        <taxon>Pentapetalae</taxon>
        <taxon>Caryophyllales</taxon>
        <taxon>Nepenthaceae</taxon>
        <taxon>Nepenthes</taxon>
    </lineage>
</organism>
<dbReference type="GO" id="GO:0006888">
    <property type="term" value="P:endoplasmic reticulum to Golgi vesicle-mediated transport"/>
    <property type="evidence" value="ECO:0007669"/>
    <property type="project" value="InterPro"/>
</dbReference>
<dbReference type="EMBL" id="BSYO01000002">
    <property type="protein sequence ID" value="GMH00729.1"/>
    <property type="molecule type" value="Genomic_DNA"/>
</dbReference>
<proteinExistence type="predicted"/>
<gene>
    <name evidence="1" type="ORF">Nepgr_002568</name>
</gene>
<sequence>MELEDALKKLKAELKHNPTWVTDEKYEASQFLDGELELYLLTTRGDHKAPLIVEFALNIAWEMLERCHNLPAELHRIHFIKSTASKFLWHFVNVLLLKHEALITVCAFINIARFFKFKLQTWSVDVLLFGLGIDENNMNSNINGHMMETSGFFDEEIKSFSELETCWLMEIIAHILRQFETLSYEYFHKLHQFDCLKNVDRLLAMNAILSVDLVEALDNLRSQLLLLRQHLNPMDPLDLRRSVADGLDHFIFHSILTITSTSSMVPTSINLMHPNIPLYLHPMPIPNSHA</sequence>
<protein>
    <submittedName>
        <fullName evidence="1">Uncharacterized protein</fullName>
    </submittedName>
</protein>
<dbReference type="PANTHER" id="PTHR13520">
    <property type="entry name" value="RAD50-INTERACTING PROTEIN 1 RINT-1"/>
    <property type="match status" value="1"/>
</dbReference>
<comment type="caution">
    <text evidence="1">The sequence shown here is derived from an EMBL/GenBank/DDBJ whole genome shotgun (WGS) entry which is preliminary data.</text>
</comment>
<reference evidence="1" key="1">
    <citation type="submission" date="2023-05" db="EMBL/GenBank/DDBJ databases">
        <title>Nepenthes gracilis genome sequencing.</title>
        <authorList>
            <person name="Fukushima K."/>
        </authorList>
    </citation>
    <scope>NUCLEOTIDE SEQUENCE</scope>
    <source>
        <strain evidence="1">SING2019-196</strain>
    </source>
</reference>
<dbReference type="GO" id="GO:0006890">
    <property type="term" value="P:retrograde vesicle-mediated transport, Golgi to endoplasmic reticulum"/>
    <property type="evidence" value="ECO:0007669"/>
    <property type="project" value="InterPro"/>
</dbReference>
<dbReference type="GO" id="GO:0070939">
    <property type="term" value="C:Dsl1/NZR complex"/>
    <property type="evidence" value="ECO:0007669"/>
    <property type="project" value="InterPro"/>
</dbReference>
<dbReference type="Pfam" id="PF04437">
    <property type="entry name" value="RINT1_TIP1"/>
    <property type="match status" value="1"/>
</dbReference>
<dbReference type="GO" id="GO:0060628">
    <property type="term" value="P:regulation of ER to Golgi vesicle-mediated transport"/>
    <property type="evidence" value="ECO:0007669"/>
    <property type="project" value="TreeGrafter"/>
</dbReference>
<dbReference type="Proteomes" id="UP001279734">
    <property type="component" value="Unassembled WGS sequence"/>
</dbReference>
<accession>A0AAD3P9T0</accession>
<keyword evidence="2" id="KW-1185">Reference proteome</keyword>
<dbReference type="PANTHER" id="PTHR13520:SF0">
    <property type="entry name" value="RAD50-INTERACTING PROTEIN 1"/>
    <property type="match status" value="1"/>
</dbReference>
<dbReference type="AlphaFoldDB" id="A0AAD3P9T0"/>
<dbReference type="PROSITE" id="PS51386">
    <property type="entry name" value="RINT1_TIP20"/>
    <property type="match status" value="1"/>
</dbReference>